<comment type="caution">
    <text evidence="2">The sequence shown here is derived from an EMBL/GenBank/DDBJ whole genome shotgun (WGS) entry which is preliminary data.</text>
</comment>
<protein>
    <submittedName>
        <fullName evidence="2">Uncharacterized protein</fullName>
    </submittedName>
</protein>
<keyword evidence="1" id="KW-1133">Transmembrane helix</keyword>
<gene>
    <name evidence="2" type="ORF">E3O46_04315</name>
</gene>
<dbReference type="RefSeq" id="WP_134449432.1">
    <property type="nucleotide sequence ID" value="NZ_SOFS01000012.1"/>
</dbReference>
<sequence length="195" mass="21836">MDIVTVLSTLLASLPTLITAVAGVGAYFLGGLNERKRDERAMAREEAARQGKRAEDLERERHEFQLANLLKLQESLRKVTRSAVLSVIADQRSVAATGTFTFAPSEIDVGAFENTIRFIRLVERVTNDELRQTLNEFGSHLGTLSLPPMNWADLTKEASERILNARFSGLAPRSKHIAELLGLHLREELNRRDSR</sequence>
<accession>A0ABY2ITT7</accession>
<dbReference type="EMBL" id="SOFS01000012">
    <property type="protein sequence ID" value="TFC22667.1"/>
    <property type="molecule type" value="Genomic_DNA"/>
</dbReference>
<evidence type="ECO:0000313" key="3">
    <source>
        <dbReference type="Proteomes" id="UP000297604"/>
    </source>
</evidence>
<proteinExistence type="predicted"/>
<feature type="transmembrane region" description="Helical" evidence="1">
    <location>
        <begin position="6"/>
        <end position="30"/>
    </location>
</feature>
<dbReference type="Proteomes" id="UP000297604">
    <property type="component" value="Unassembled WGS sequence"/>
</dbReference>
<organism evidence="2 3">
    <name type="scientific">Cryobacterium glucosi</name>
    <dbReference type="NCBI Taxonomy" id="1259175"/>
    <lineage>
        <taxon>Bacteria</taxon>
        <taxon>Bacillati</taxon>
        <taxon>Actinomycetota</taxon>
        <taxon>Actinomycetes</taxon>
        <taxon>Micrococcales</taxon>
        <taxon>Microbacteriaceae</taxon>
        <taxon>Cryobacterium</taxon>
    </lineage>
</organism>
<name>A0ABY2ITT7_9MICO</name>
<reference evidence="2 3" key="1">
    <citation type="submission" date="2019-03" db="EMBL/GenBank/DDBJ databases">
        <title>Genomics of glacier-inhabiting Cryobacterium strains.</title>
        <authorList>
            <person name="Liu Q."/>
            <person name="Xin Y.-H."/>
        </authorList>
    </citation>
    <scope>NUCLEOTIDE SEQUENCE [LARGE SCALE GENOMIC DNA]</scope>
    <source>
        <strain evidence="2 3">MDB1-5</strain>
    </source>
</reference>
<keyword evidence="3" id="KW-1185">Reference proteome</keyword>
<evidence type="ECO:0000313" key="2">
    <source>
        <dbReference type="EMBL" id="TFC22667.1"/>
    </source>
</evidence>
<keyword evidence="1" id="KW-0472">Membrane</keyword>
<keyword evidence="1" id="KW-0812">Transmembrane</keyword>
<evidence type="ECO:0000256" key="1">
    <source>
        <dbReference type="SAM" id="Phobius"/>
    </source>
</evidence>